<accession>A0A0J7KGJ0</accession>
<evidence type="ECO:0000313" key="2">
    <source>
        <dbReference type="EMBL" id="KMQ89533.1"/>
    </source>
</evidence>
<dbReference type="Proteomes" id="UP000036403">
    <property type="component" value="Unassembled WGS sequence"/>
</dbReference>
<dbReference type="PANTHER" id="PTHR47331">
    <property type="entry name" value="PHD-TYPE DOMAIN-CONTAINING PROTEIN"/>
    <property type="match status" value="1"/>
</dbReference>
<dbReference type="PaxDb" id="67767-A0A0J7KGJ0"/>
<reference evidence="2 3" key="1">
    <citation type="submission" date="2015-04" db="EMBL/GenBank/DDBJ databases">
        <title>Lasius niger genome sequencing.</title>
        <authorList>
            <person name="Konorov E.A."/>
            <person name="Nikitin M.A."/>
            <person name="Kirill M.V."/>
            <person name="Chang P."/>
        </authorList>
    </citation>
    <scope>NUCLEOTIDE SEQUENCE [LARGE SCALE GENOMIC DNA]</scope>
    <source>
        <tissue evidence="2">Whole</tissue>
    </source>
</reference>
<name>A0A0J7KGJ0_LASNI</name>
<feature type="region of interest" description="Disordered" evidence="1">
    <location>
        <begin position="94"/>
        <end position="114"/>
    </location>
</feature>
<comment type="caution">
    <text evidence="2">The sequence shown here is derived from an EMBL/GenBank/DDBJ whole genome shotgun (WGS) entry which is preliminary data.</text>
</comment>
<gene>
    <name evidence="2" type="ORF">RF55_10829</name>
</gene>
<dbReference type="InterPro" id="IPR008042">
    <property type="entry name" value="Retrotrans_Pao"/>
</dbReference>
<feature type="region of interest" description="Disordered" evidence="1">
    <location>
        <begin position="204"/>
        <end position="228"/>
    </location>
</feature>
<dbReference type="OrthoDB" id="7553315at2759"/>
<dbReference type="AlphaFoldDB" id="A0A0J7KGJ0"/>
<evidence type="ECO:0000256" key="1">
    <source>
        <dbReference type="SAM" id="MobiDB-lite"/>
    </source>
</evidence>
<protein>
    <submittedName>
        <fullName evidence="2">Uncharacterized protein</fullName>
    </submittedName>
</protein>
<dbReference type="EMBL" id="LBMM01007662">
    <property type="protein sequence ID" value="KMQ89533.1"/>
    <property type="molecule type" value="Genomic_DNA"/>
</dbReference>
<proteinExistence type="predicted"/>
<organism evidence="2 3">
    <name type="scientific">Lasius niger</name>
    <name type="common">Black garden ant</name>
    <dbReference type="NCBI Taxonomy" id="67767"/>
    <lineage>
        <taxon>Eukaryota</taxon>
        <taxon>Metazoa</taxon>
        <taxon>Ecdysozoa</taxon>
        <taxon>Arthropoda</taxon>
        <taxon>Hexapoda</taxon>
        <taxon>Insecta</taxon>
        <taxon>Pterygota</taxon>
        <taxon>Neoptera</taxon>
        <taxon>Endopterygota</taxon>
        <taxon>Hymenoptera</taxon>
        <taxon>Apocrita</taxon>
        <taxon>Aculeata</taxon>
        <taxon>Formicoidea</taxon>
        <taxon>Formicidae</taxon>
        <taxon>Formicinae</taxon>
        <taxon>Lasius</taxon>
        <taxon>Lasius</taxon>
    </lineage>
</organism>
<sequence>MMPTVTKESAKAFRDLIDYTSRHLRVLKVLGSPTETWDELVMHMMEIKFDARTLCAWEEEIDRNEDARLEDMLEFLKRKCQTLERIESRTADKVEKSYKEGESRNKGSATTGSKWPYSAKGTVKTISLAISINSGRCSFCTGSHFIYFCEKFLDLPVPDRIKEVRRLKLCSNCLKNDHYAKTCKLGHCRECEEKHNTLCHVSPVSKSTTKSDVSESKNETSNEASSNMAVHTSNIRGRRVLMATAMVEATQRNGSSIPIRVLLDSASEANFITQAAHNKLGLKRNRVSEVVTGLNEIESKISGICDIHVKSKYSNFEINAQCLIVPKITKNLPSMKIECSKLQIPERFWKLENYGDNDERVLSLNEKKCEPHFEQNTTRVSGRFIVKLPFHDENLPIGNNREIAYKRLNHLERNLMGNAVIRERYINFMREYTELGHMSVVDEPNHNFKNIVYLPHHGVLKESSSSTKLRVVFDASAKNSQGLEWNPSSDEFYFEARMATCVSTKRKMLSEISKLFDLLGLIGPVLTAAKILMQGLWEIKIDWDDPLPREISDKWKDFQEDIIEILPTNHWNHVKGLENPADLISGATPAQLKDNYLWWNGPRWLTEPPQSAESDNYNCELTDDDRHHAERETRRESRVCNFIITQPSSLNEIICKLIEDCSTLTKIERSLAYCLRFISNCRKGKKHRVLTGLTLTELDLARREIIKYSQRTPRRNQEPSK</sequence>
<evidence type="ECO:0000313" key="3">
    <source>
        <dbReference type="Proteomes" id="UP000036403"/>
    </source>
</evidence>
<keyword evidence="3" id="KW-1185">Reference proteome</keyword>
<feature type="compositionally biased region" description="Basic and acidic residues" evidence="1">
    <location>
        <begin position="94"/>
        <end position="105"/>
    </location>
</feature>
<dbReference type="Pfam" id="PF05380">
    <property type="entry name" value="Peptidase_A17"/>
    <property type="match status" value="1"/>
</dbReference>